<dbReference type="PANTHER" id="PTHR43027">
    <property type="entry name" value="DOXORUBICIN RESISTANCE ABC TRANSPORTER PERMEASE PROTEIN DRRC-RELATED"/>
    <property type="match status" value="1"/>
</dbReference>
<accession>A0A917B037</accession>
<feature type="transmembrane region" description="Helical" evidence="6">
    <location>
        <begin position="136"/>
        <end position="157"/>
    </location>
</feature>
<evidence type="ECO:0000256" key="2">
    <source>
        <dbReference type="ARBA" id="ARBA00022692"/>
    </source>
</evidence>
<evidence type="ECO:0000313" key="8">
    <source>
        <dbReference type="EMBL" id="GGF11592.1"/>
    </source>
</evidence>
<evidence type="ECO:0000256" key="5">
    <source>
        <dbReference type="ARBA" id="ARBA00023251"/>
    </source>
</evidence>
<dbReference type="InterPro" id="IPR052902">
    <property type="entry name" value="ABC-2_transporter"/>
</dbReference>
<dbReference type="GO" id="GO:0140359">
    <property type="term" value="F:ABC-type transporter activity"/>
    <property type="evidence" value="ECO:0007669"/>
    <property type="project" value="InterPro"/>
</dbReference>
<organism evidence="8 9">
    <name type="scientific">Subtercola lobariae</name>
    <dbReference type="NCBI Taxonomy" id="1588641"/>
    <lineage>
        <taxon>Bacteria</taxon>
        <taxon>Bacillati</taxon>
        <taxon>Actinomycetota</taxon>
        <taxon>Actinomycetes</taxon>
        <taxon>Micrococcales</taxon>
        <taxon>Microbacteriaceae</taxon>
        <taxon>Subtercola</taxon>
    </lineage>
</organism>
<evidence type="ECO:0000256" key="1">
    <source>
        <dbReference type="ARBA" id="ARBA00004141"/>
    </source>
</evidence>
<keyword evidence="3 6" id="KW-1133">Transmembrane helix</keyword>
<evidence type="ECO:0000259" key="7">
    <source>
        <dbReference type="PROSITE" id="PS51012"/>
    </source>
</evidence>
<dbReference type="RefSeq" id="WP_188672258.1">
    <property type="nucleotide sequence ID" value="NZ_BMGP01000001.1"/>
</dbReference>
<gene>
    <name evidence="8" type="ORF">GCM10011399_01790</name>
</gene>
<dbReference type="InterPro" id="IPR000412">
    <property type="entry name" value="ABC_2_transport"/>
</dbReference>
<feature type="transmembrane region" description="Helical" evidence="6">
    <location>
        <begin position="169"/>
        <end position="187"/>
    </location>
</feature>
<evidence type="ECO:0000256" key="6">
    <source>
        <dbReference type="SAM" id="Phobius"/>
    </source>
</evidence>
<reference evidence="8 9" key="1">
    <citation type="journal article" date="2014" name="Int. J. Syst. Evol. Microbiol.">
        <title>Complete genome sequence of Corynebacterium casei LMG S-19264T (=DSM 44701T), isolated from a smear-ripened cheese.</title>
        <authorList>
            <consortium name="US DOE Joint Genome Institute (JGI-PGF)"/>
            <person name="Walter F."/>
            <person name="Albersmeier A."/>
            <person name="Kalinowski J."/>
            <person name="Ruckert C."/>
        </authorList>
    </citation>
    <scope>NUCLEOTIDE SEQUENCE [LARGE SCALE GENOMIC DNA]</scope>
    <source>
        <strain evidence="8 9">CGMCC 1.12976</strain>
    </source>
</reference>
<evidence type="ECO:0000256" key="3">
    <source>
        <dbReference type="ARBA" id="ARBA00022989"/>
    </source>
</evidence>
<feature type="domain" description="ABC transmembrane type-2" evidence="7">
    <location>
        <begin position="43"/>
        <end position="289"/>
    </location>
</feature>
<dbReference type="GO" id="GO:0043190">
    <property type="term" value="C:ATP-binding cassette (ABC) transporter complex"/>
    <property type="evidence" value="ECO:0007669"/>
    <property type="project" value="InterPro"/>
</dbReference>
<evidence type="ECO:0000256" key="4">
    <source>
        <dbReference type="ARBA" id="ARBA00023136"/>
    </source>
</evidence>
<dbReference type="PROSITE" id="PS51012">
    <property type="entry name" value="ABC_TM2"/>
    <property type="match status" value="1"/>
</dbReference>
<dbReference type="EMBL" id="BMGP01000001">
    <property type="protein sequence ID" value="GGF11592.1"/>
    <property type="molecule type" value="Genomic_DNA"/>
</dbReference>
<sequence length="290" mass="30896">MSTATHTSPALSASAAAFGMGRTVRLGLSRIGYETKIYFRQTDTLFFTFLFPVIMLTIFSVAFQGMGNVGANPDGTGGISQAAAYLPGMIAAGILLSGVQNLGVDIAAERSDGTLKRLGGTPLPVLSYFFGKMGQVFATSILQIALLLLVAVVAFGVSLPTDPAKWMTFAWVYLLGIATSAILGIAISRLPRTGKSATAVIIPPVLILQFISGVYLQFSLLPNWLQTVASIFPLKWIAQGMRSVFLPETFASVEPGGSWNLGAVAIALLIWLVAGLVICRVTFRWIRKDS</sequence>
<keyword evidence="2 6" id="KW-0812">Transmembrane</keyword>
<comment type="caution">
    <text evidence="8">The sequence shown here is derived from an EMBL/GenBank/DDBJ whole genome shotgun (WGS) entry which is preliminary data.</text>
</comment>
<dbReference type="AlphaFoldDB" id="A0A917B037"/>
<keyword evidence="4 6" id="KW-0472">Membrane</keyword>
<feature type="transmembrane region" description="Helical" evidence="6">
    <location>
        <begin position="83"/>
        <end position="108"/>
    </location>
</feature>
<keyword evidence="5" id="KW-0046">Antibiotic resistance</keyword>
<feature type="transmembrane region" description="Helical" evidence="6">
    <location>
        <begin position="199"/>
        <end position="218"/>
    </location>
</feature>
<keyword evidence="9" id="KW-1185">Reference proteome</keyword>
<protein>
    <submittedName>
        <fullName evidence="8">Transport permease protein</fullName>
    </submittedName>
</protein>
<proteinExistence type="predicted"/>
<dbReference type="PANTHER" id="PTHR43027:SF1">
    <property type="entry name" value="DOXORUBICIN RESISTANCE ABC TRANSPORTER PERMEASE PROTEIN DRRC-RELATED"/>
    <property type="match status" value="1"/>
</dbReference>
<evidence type="ECO:0000313" key="9">
    <source>
        <dbReference type="Proteomes" id="UP000598775"/>
    </source>
</evidence>
<dbReference type="Proteomes" id="UP000598775">
    <property type="component" value="Unassembled WGS sequence"/>
</dbReference>
<feature type="transmembrane region" description="Helical" evidence="6">
    <location>
        <begin position="261"/>
        <end position="283"/>
    </location>
</feature>
<comment type="subcellular location">
    <subcellularLocation>
        <location evidence="1">Membrane</location>
        <topology evidence="1">Multi-pass membrane protein</topology>
    </subcellularLocation>
</comment>
<dbReference type="Pfam" id="PF12698">
    <property type="entry name" value="ABC2_membrane_3"/>
    <property type="match status" value="1"/>
</dbReference>
<dbReference type="InterPro" id="IPR013525">
    <property type="entry name" value="ABC2_TM"/>
</dbReference>
<dbReference type="PIRSF" id="PIRSF006648">
    <property type="entry name" value="DrrB"/>
    <property type="match status" value="1"/>
</dbReference>
<feature type="transmembrane region" description="Helical" evidence="6">
    <location>
        <begin position="45"/>
        <end position="63"/>
    </location>
</feature>
<name>A0A917B037_9MICO</name>
<dbReference type="InterPro" id="IPR047817">
    <property type="entry name" value="ABC2_TM_bact-type"/>
</dbReference>
<dbReference type="GO" id="GO:0046677">
    <property type="term" value="P:response to antibiotic"/>
    <property type="evidence" value="ECO:0007669"/>
    <property type="project" value="UniProtKB-KW"/>
</dbReference>